<dbReference type="InterPro" id="IPR039426">
    <property type="entry name" value="TonB-dep_rcpt-like"/>
</dbReference>
<comment type="similarity">
    <text evidence="8">Belongs to the TonB-dependent receptor family.</text>
</comment>
<evidence type="ECO:0000313" key="11">
    <source>
        <dbReference type="Proteomes" id="UP000317593"/>
    </source>
</evidence>
<evidence type="ECO:0000256" key="6">
    <source>
        <dbReference type="ARBA" id="ARBA00023136"/>
    </source>
</evidence>
<evidence type="ECO:0000256" key="2">
    <source>
        <dbReference type="ARBA" id="ARBA00022448"/>
    </source>
</evidence>
<evidence type="ECO:0000256" key="5">
    <source>
        <dbReference type="ARBA" id="ARBA00023077"/>
    </source>
</evidence>
<keyword evidence="11" id="KW-1185">Reference proteome</keyword>
<sequence length="250" mass="27268">MPDPGLPPLPLHFLPLAITPADILPGNYAALAQLGNSQVTLGDRVAVGITPASLGNKNLQWEKTTQYNIGLDIDLFNERLSLTGDAYYKKTSDLLLIRRVPRYTGYSQYLDNIGSTENRGLELSLTTQNIATSSLSWSTGLQFTVNRNKVLNLSDGEPLLVGTPISYASGQSFRIIQEGRSLGAFYGYEYGGGYTTMSRKSTIRLQRPLQPGPATPTLQISAAPKACPTDRSMPMIRPLLAMPFPILYSV</sequence>
<dbReference type="GO" id="GO:0009279">
    <property type="term" value="C:cell outer membrane"/>
    <property type="evidence" value="ECO:0007669"/>
    <property type="project" value="UniProtKB-SubCell"/>
</dbReference>
<keyword evidence="10" id="KW-0675">Receptor</keyword>
<dbReference type="AlphaFoldDB" id="A0A521AAI9"/>
<organism evidence="10 11">
    <name type="scientific">Fodinibius sediminis</name>
    <dbReference type="NCBI Taxonomy" id="1214077"/>
    <lineage>
        <taxon>Bacteria</taxon>
        <taxon>Pseudomonadati</taxon>
        <taxon>Balneolota</taxon>
        <taxon>Balneolia</taxon>
        <taxon>Balneolales</taxon>
        <taxon>Balneolaceae</taxon>
        <taxon>Fodinibius</taxon>
    </lineage>
</organism>
<dbReference type="EMBL" id="FXTH01000001">
    <property type="protein sequence ID" value="SMO31822.1"/>
    <property type="molecule type" value="Genomic_DNA"/>
</dbReference>
<keyword evidence="3 8" id="KW-1134">Transmembrane beta strand</keyword>
<dbReference type="Gene3D" id="2.40.170.20">
    <property type="entry name" value="TonB-dependent receptor, beta-barrel domain"/>
    <property type="match status" value="1"/>
</dbReference>
<reference evidence="10 11" key="1">
    <citation type="submission" date="2017-05" db="EMBL/GenBank/DDBJ databases">
        <authorList>
            <person name="Varghese N."/>
            <person name="Submissions S."/>
        </authorList>
    </citation>
    <scope>NUCLEOTIDE SEQUENCE [LARGE SCALE GENOMIC DNA]</scope>
    <source>
        <strain evidence="10 11">DSM 21194</strain>
    </source>
</reference>
<keyword evidence="7 8" id="KW-0998">Cell outer membrane</keyword>
<proteinExistence type="inferred from homology"/>
<dbReference type="Proteomes" id="UP000317593">
    <property type="component" value="Unassembled WGS sequence"/>
</dbReference>
<keyword evidence="5" id="KW-0798">TonB box</keyword>
<comment type="subcellular location">
    <subcellularLocation>
        <location evidence="1 8">Cell outer membrane</location>
        <topology evidence="1 8">Multi-pass membrane protein</topology>
    </subcellularLocation>
</comment>
<evidence type="ECO:0000313" key="10">
    <source>
        <dbReference type="EMBL" id="SMO31822.1"/>
    </source>
</evidence>
<protein>
    <submittedName>
        <fullName evidence="10">TonB dependent receptor</fullName>
    </submittedName>
</protein>
<accession>A0A521AAI9</accession>
<keyword evidence="6 8" id="KW-0472">Membrane</keyword>
<feature type="domain" description="TonB-dependent receptor-like beta-barrel" evidence="9">
    <location>
        <begin position="47"/>
        <end position="190"/>
    </location>
</feature>
<dbReference type="OrthoDB" id="9768177at2"/>
<dbReference type="RefSeq" id="WP_142712499.1">
    <property type="nucleotide sequence ID" value="NZ_FXTH01000001.1"/>
</dbReference>
<dbReference type="PROSITE" id="PS52016">
    <property type="entry name" value="TONB_DEPENDENT_REC_3"/>
    <property type="match status" value="1"/>
</dbReference>
<evidence type="ECO:0000256" key="7">
    <source>
        <dbReference type="ARBA" id="ARBA00023237"/>
    </source>
</evidence>
<evidence type="ECO:0000256" key="4">
    <source>
        <dbReference type="ARBA" id="ARBA00022692"/>
    </source>
</evidence>
<evidence type="ECO:0000256" key="3">
    <source>
        <dbReference type="ARBA" id="ARBA00022452"/>
    </source>
</evidence>
<dbReference type="SUPFAM" id="SSF56935">
    <property type="entry name" value="Porins"/>
    <property type="match status" value="1"/>
</dbReference>
<evidence type="ECO:0000256" key="8">
    <source>
        <dbReference type="PROSITE-ProRule" id="PRU01360"/>
    </source>
</evidence>
<dbReference type="Pfam" id="PF00593">
    <property type="entry name" value="TonB_dep_Rec_b-barrel"/>
    <property type="match status" value="1"/>
</dbReference>
<keyword evidence="4 8" id="KW-0812">Transmembrane</keyword>
<name>A0A521AAI9_9BACT</name>
<dbReference type="InterPro" id="IPR000531">
    <property type="entry name" value="Beta-barrel_TonB"/>
</dbReference>
<keyword evidence="2 8" id="KW-0813">Transport</keyword>
<evidence type="ECO:0000256" key="1">
    <source>
        <dbReference type="ARBA" id="ARBA00004571"/>
    </source>
</evidence>
<evidence type="ECO:0000259" key="9">
    <source>
        <dbReference type="Pfam" id="PF00593"/>
    </source>
</evidence>
<gene>
    <name evidence="10" type="ORF">SAMN06265218_1017</name>
</gene>
<dbReference type="InterPro" id="IPR036942">
    <property type="entry name" value="Beta-barrel_TonB_sf"/>
</dbReference>